<proteinExistence type="predicted"/>
<dbReference type="EMBL" id="LR798290">
    <property type="protein sequence ID" value="CAB5220532.1"/>
    <property type="molecule type" value="Genomic_DNA"/>
</dbReference>
<dbReference type="EMBL" id="LR797535">
    <property type="protein sequence ID" value="CAB4223367.1"/>
    <property type="molecule type" value="Genomic_DNA"/>
</dbReference>
<protein>
    <submittedName>
        <fullName evidence="3">Uncharacterized protein</fullName>
    </submittedName>
</protein>
<evidence type="ECO:0000313" key="3">
    <source>
        <dbReference type="EMBL" id="CAB4190911.1"/>
    </source>
</evidence>
<dbReference type="EMBL" id="LR797169">
    <property type="protein sequence ID" value="CAB4190911.1"/>
    <property type="molecule type" value="Genomic_DNA"/>
</dbReference>
<evidence type="ECO:0000313" key="2">
    <source>
        <dbReference type="EMBL" id="CAB4176299.1"/>
    </source>
</evidence>
<evidence type="ECO:0000313" key="1">
    <source>
        <dbReference type="EMBL" id="CAB4145792.1"/>
    </source>
</evidence>
<reference evidence="3" key="1">
    <citation type="submission" date="2020-05" db="EMBL/GenBank/DDBJ databases">
        <authorList>
            <person name="Chiriac C."/>
            <person name="Salcher M."/>
            <person name="Ghai R."/>
            <person name="Kavagutti S V."/>
        </authorList>
    </citation>
    <scope>NUCLEOTIDE SEQUENCE</scope>
</reference>
<sequence>MGLDNIPKEYPCKKEKTAIMKVLRGQSGEPLLNEAGEEQTQIDCESTQAADGCPYRREYEKSGLEGGAVYGIFGAECWYRGKWGNAVLGEAGITEETFYGDNDDETVKSPTSCITLSEVILSALEESGENVRKDLVADLTYAAWWLRFIAEFADGCDCWY</sequence>
<accession>A0A6J5RBQ7</accession>
<dbReference type="EMBL" id="LR796931">
    <property type="protein sequence ID" value="CAB4176299.1"/>
    <property type="molecule type" value="Genomic_DNA"/>
</dbReference>
<gene>
    <name evidence="3" type="ORF">UFOVP1219_6</name>
    <name evidence="4" type="ORF">UFOVP1671_55</name>
    <name evidence="5" type="ORF">UFOVP358_52</name>
    <name evidence="1" type="ORF">UFOVP476_52</name>
    <name evidence="2" type="ORF">UFOVP986_23</name>
</gene>
<evidence type="ECO:0000313" key="4">
    <source>
        <dbReference type="EMBL" id="CAB4223367.1"/>
    </source>
</evidence>
<dbReference type="EMBL" id="LR796453">
    <property type="protein sequence ID" value="CAB4145792.1"/>
    <property type="molecule type" value="Genomic_DNA"/>
</dbReference>
<name>A0A6J5RBQ7_9CAUD</name>
<evidence type="ECO:0000313" key="5">
    <source>
        <dbReference type="EMBL" id="CAB5220532.1"/>
    </source>
</evidence>
<organism evidence="3">
    <name type="scientific">uncultured Caudovirales phage</name>
    <dbReference type="NCBI Taxonomy" id="2100421"/>
    <lineage>
        <taxon>Viruses</taxon>
        <taxon>Duplodnaviria</taxon>
        <taxon>Heunggongvirae</taxon>
        <taxon>Uroviricota</taxon>
        <taxon>Caudoviricetes</taxon>
        <taxon>Peduoviridae</taxon>
        <taxon>Maltschvirus</taxon>
        <taxon>Maltschvirus maltsch</taxon>
    </lineage>
</organism>